<gene>
    <name evidence="1" type="ORF">AD1_213</name>
</gene>
<dbReference type="EMBL" id="MH460463">
    <property type="protein sequence ID" value="AXG67257.1"/>
    <property type="molecule type" value="Genomic_DNA"/>
</dbReference>
<evidence type="ECO:0000313" key="2">
    <source>
        <dbReference type="Proteomes" id="UP000262440"/>
    </source>
</evidence>
<sequence length="174" mass="20616">MSKVLTEYEVVRYAAILETILQNKYGTCAKLFQAYKEKKEEKPILMVMYDALVYEETQGLASLDDWYYAHSECHAQIEQYLNTVHRLLGDTVPNKDFPLVFSYKLLQNHLPEKNPIVKQSRFMYDRLQRLSNKIRFPKGSKSDREFDRMLAKDGFATWDDYFAYELERQLGKSD</sequence>
<name>A0A384ZYE9_9CAUD</name>
<evidence type="ECO:0000313" key="1">
    <source>
        <dbReference type="EMBL" id="AXG67257.1"/>
    </source>
</evidence>
<proteinExistence type="predicted"/>
<dbReference type="Proteomes" id="UP000262440">
    <property type="component" value="Segment"/>
</dbReference>
<protein>
    <submittedName>
        <fullName evidence="1">Uncharacterized protein</fullName>
    </submittedName>
</protein>
<organism evidence="1 2">
    <name type="scientific">Dickeya phage vB_DsoM_AD1</name>
    <dbReference type="NCBI Taxonomy" id="2283029"/>
    <lineage>
        <taxon>Viruses</taxon>
        <taxon>Duplodnaviria</taxon>
        <taxon>Heunggongvirae</taxon>
        <taxon>Uroviricota</taxon>
        <taxon>Caudoviricetes</taxon>
        <taxon>Alexandravirus</taxon>
        <taxon>Alexandravirus AD1</taxon>
    </lineage>
</organism>
<reference evidence="1 2" key="1">
    <citation type="journal article" date="2018" name="Front. Microbiol.">
        <title>Jumbo Bacteriophages Are Represented Within an Increasing Diversity of Environmental Viruses Infecting the Emerging Phytopathogen, Dickeya solani.</title>
        <authorList>
            <person name="Day A.W."/>
            <person name="Ahn J."/>
            <person name="Salmond G.P.C."/>
        </authorList>
    </citation>
    <scope>NUCLEOTIDE SEQUENCE [LARGE SCALE GENOMIC DNA]</scope>
</reference>
<keyword evidence="2" id="KW-1185">Reference proteome</keyword>
<accession>A0A384ZYE9</accession>